<protein>
    <recommendedName>
        <fullName evidence="2">DUF7918 domain-containing protein</fullName>
    </recommendedName>
</protein>
<feature type="compositionally biased region" description="Basic and acidic residues" evidence="1">
    <location>
        <begin position="351"/>
        <end position="368"/>
    </location>
</feature>
<dbReference type="PANTHER" id="PTHR36223">
    <property type="entry name" value="BETA-LACTAMASE-TYPE TRANSPEPTIDASE FOLD DOMAIN CONTAINING PROTEIN"/>
    <property type="match status" value="1"/>
</dbReference>
<dbReference type="PANTHER" id="PTHR36223:SF1">
    <property type="entry name" value="TRANSCRIPTION ELONGATION FACTOR EAF N-TERMINAL DOMAIN-CONTAINING PROTEIN"/>
    <property type="match status" value="1"/>
</dbReference>
<sequence>MAPWDDNGQREIKKRVVVVKRNGDDSDKVASVGFRQRSRAQTFTYNSLSNRSCGPPPPATIASQSFEPLPVRARLAFTLRYERTRRVYYLSCLLYMPLEHRDFAVHISCDGKEIPHYRSETLSEKQISCWIPSEVGKEFAVHYEQPKKEFGYGVKVYCDGRLMRGKSGWSGMKGSIKGVRTSPHTISAFMFSNVKTHDDDSHVDISNDVDVTHIGVIEVRIFRAELERRKHSSVCVRTVKDLGSVSELSKKGGLHQVSLGKACVDTSKKEIQTDMRYCCIDPEDKPYASFLFHHRPAALLQAMGVMPRPQPTVNSLEETLHKQDSTKTSAPSRKRQRHEDDASHAKKHSRLFGDRHPSSVNEDVKPDVNDDDDSDADTKSLEENIRRMQAEIERRLPEKSRLNEPLLRYLQLLKYYGISVFEFSKPIDASQTHSTLQSACSHMPLGHRGFAVHISCDGKEIPHYRSEVLSEVQVSCWIPSEAGKEFIVCYEDIAKEFDFVVRVYCDGRYMYGYGGSAGRKSSVDGVRTSLTTKNSFVFSNVTVHDEDDDGITNGVNTTHVGVVEIRIFHAYRESIPRPPSVSTVNNLGSVPERSKKGGLHQVSLGKATAVEATPCCHWYLVEPEHAPYASFLFQHRPAGNKLHSFYGCDSSLFALIQALLQAMGIMPRPPPVEARDDFVRREDSPESSATTGKRRRGDRERGARKRGRPSGNGQSESEEDIKPNIEDPEETARISSLQENIRRMQAELESLTQSTSGHVKSERAPSPIFVGPAAGTVIDLTND</sequence>
<feature type="region of interest" description="Disordered" evidence="1">
    <location>
        <begin position="309"/>
        <end position="382"/>
    </location>
</feature>
<evidence type="ECO:0000313" key="4">
    <source>
        <dbReference type="Proteomes" id="UP000298327"/>
    </source>
</evidence>
<dbReference type="STRING" id="205917.A0A4Y9YX16"/>
<dbReference type="AlphaFoldDB" id="A0A4Y9YX16"/>
<keyword evidence="4" id="KW-1185">Reference proteome</keyword>
<evidence type="ECO:0000259" key="2">
    <source>
        <dbReference type="Pfam" id="PF25534"/>
    </source>
</evidence>
<dbReference type="InterPro" id="IPR057678">
    <property type="entry name" value="DUF7918"/>
</dbReference>
<name>A0A4Y9YX16_9AGAM</name>
<feature type="domain" description="DUF7918" evidence="2">
    <location>
        <begin position="449"/>
        <end position="636"/>
    </location>
</feature>
<reference evidence="3 4" key="1">
    <citation type="submission" date="2019-02" db="EMBL/GenBank/DDBJ databases">
        <title>Genome sequencing of the rare red list fungi Dentipellis fragilis.</title>
        <authorList>
            <person name="Buettner E."/>
            <person name="Kellner H."/>
        </authorList>
    </citation>
    <scope>NUCLEOTIDE SEQUENCE [LARGE SCALE GENOMIC DNA]</scope>
    <source>
        <strain evidence="3 4">DSM 105465</strain>
    </source>
</reference>
<evidence type="ECO:0000313" key="3">
    <source>
        <dbReference type="EMBL" id="TFY66258.1"/>
    </source>
</evidence>
<feature type="compositionally biased region" description="Basic residues" evidence="1">
    <location>
        <begin position="692"/>
        <end position="708"/>
    </location>
</feature>
<comment type="caution">
    <text evidence="3">The sequence shown here is derived from an EMBL/GenBank/DDBJ whole genome shotgun (WGS) entry which is preliminary data.</text>
</comment>
<dbReference type="Proteomes" id="UP000298327">
    <property type="component" value="Unassembled WGS sequence"/>
</dbReference>
<gene>
    <name evidence="3" type="ORF">EVG20_g4832</name>
</gene>
<organism evidence="3 4">
    <name type="scientific">Dentipellis fragilis</name>
    <dbReference type="NCBI Taxonomy" id="205917"/>
    <lineage>
        <taxon>Eukaryota</taxon>
        <taxon>Fungi</taxon>
        <taxon>Dikarya</taxon>
        <taxon>Basidiomycota</taxon>
        <taxon>Agaricomycotina</taxon>
        <taxon>Agaricomycetes</taxon>
        <taxon>Russulales</taxon>
        <taxon>Hericiaceae</taxon>
        <taxon>Dentipellis</taxon>
    </lineage>
</organism>
<dbReference type="Pfam" id="PF25534">
    <property type="entry name" value="DUF7918"/>
    <property type="match status" value="2"/>
</dbReference>
<accession>A0A4Y9YX16</accession>
<feature type="compositionally biased region" description="Basic and acidic residues" evidence="1">
    <location>
        <begin position="673"/>
        <end position="684"/>
    </location>
</feature>
<proteinExistence type="predicted"/>
<evidence type="ECO:0000256" key="1">
    <source>
        <dbReference type="SAM" id="MobiDB-lite"/>
    </source>
</evidence>
<feature type="domain" description="DUF7918" evidence="2">
    <location>
        <begin position="104"/>
        <end position="308"/>
    </location>
</feature>
<dbReference type="OrthoDB" id="3364132at2759"/>
<feature type="region of interest" description="Disordered" evidence="1">
    <location>
        <begin position="667"/>
        <end position="783"/>
    </location>
</feature>
<dbReference type="EMBL" id="SEOQ01000263">
    <property type="protein sequence ID" value="TFY66258.1"/>
    <property type="molecule type" value="Genomic_DNA"/>
</dbReference>